<dbReference type="Proteomes" id="UP000030763">
    <property type="component" value="Unassembled WGS sequence"/>
</dbReference>
<evidence type="ECO:0000256" key="1">
    <source>
        <dbReference type="ARBA" id="ARBA00011245"/>
    </source>
</evidence>
<feature type="region of interest" description="Disordered" evidence="11">
    <location>
        <begin position="156"/>
        <end position="176"/>
    </location>
</feature>
<feature type="compositionally biased region" description="Polar residues" evidence="11">
    <location>
        <begin position="1403"/>
        <end position="1415"/>
    </location>
</feature>
<dbReference type="SMART" id="SM00220">
    <property type="entry name" value="S_TKc"/>
    <property type="match status" value="1"/>
</dbReference>
<dbReference type="GeneID" id="25335703"/>
<feature type="compositionally biased region" description="Basic and acidic residues" evidence="11">
    <location>
        <begin position="725"/>
        <end position="740"/>
    </location>
</feature>
<dbReference type="InterPro" id="IPR017441">
    <property type="entry name" value="Protein_kinase_ATP_BS"/>
</dbReference>
<feature type="compositionally biased region" description="Polar residues" evidence="11">
    <location>
        <begin position="1288"/>
        <end position="1308"/>
    </location>
</feature>
<feature type="cross-link" description="Glycyl lysine isopeptide (Lys-Gly) (interchain with G-Cter in SUMO2)" evidence="9">
    <location>
        <position position="1033"/>
    </location>
</feature>
<evidence type="ECO:0000256" key="4">
    <source>
        <dbReference type="ARBA" id="ARBA00022741"/>
    </source>
</evidence>
<organism evidence="13 14">
    <name type="scientific">Eimeria maxima</name>
    <name type="common">Coccidian parasite</name>
    <dbReference type="NCBI Taxonomy" id="5804"/>
    <lineage>
        <taxon>Eukaryota</taxon>
        <taxon>Sar</taxon>
        <taxon>Alveolata</taxon>
        <taxon>Apicomplexa</taxon>
        <taxon>Conoidasida</taxon>
        <taxon>Coccidia</taxon>
        <taxon>Eucoccidiorida</taxon>
        <taxon>Eimeriorina</taxon>
        <taxon>Eimeriidae</taxon>
        <taxon>Eimeria</taxon>
    </lineage>
</organism>
<evidence type="ECO:0000313" key="13">
    <source>
        <dbReference type="EMBL" id="CDJ58676.1"/>
    </source>
</evidence>
<dbReference type="VEuPathDB" id="ToxoDB:EMWEY_00017170"/>
<evidence type="ECO:0000256" key="11">
    <source>
        <dbReference type="SAM" id="MobiDB-lite"/>
    </source>
</evidence>
<name>U6M3U1_EIMMA</name>
<dbReference type="PROSITE" id="PS00108">
    <property type="entry name" value="PROTEIN_KINASE_ST"/>
    <property type="match status" value="1"/>
</dbReference>
<dbReference type="SUPFAM" id="SSF56112">
    <property type="entry name" value="Protein kinase-like (PK-like)"/>
    <property type="match status" value="1"/>
</dbReference>
<sequence length="1813" mass="199310">MNSSNSKGTACSVGRTMDRQGSPSSTRSAAMRLAEMARFWSPNNARQARERAIPATQSAQQMLHTLRPSPLPPPMSRSRTAVSCGSLVPPGSTPSPQQAEQQAQPGPHQPHAQVLWRSMTPSTFVYSCYRQRQMTARPASTGPRLVPTRTIEVDGQPTQARPQHPSQPSNTNSGLWPGSWAILADRNREFISPQHHACPPVQLAQRSYQLPCASGMEGSPSIQSRFKEDGRPPFTLYPAAVAREHCTLPLRQRPARGNSPGLQCWRPHSVPPQGSSDFRLAGSPNSLHPSNVSRANVGRGVPRLSPAQKPQKMKVEVNVSRSASTPPVPVRQFPSLASRFWSFFRGLREQTVDCEREADKKRVEHARAFPSDNLPKGRHPVPTVRWAHTPRGFRHQVEQIRGKSQQPTQHPQTVNSPGSRPPSPNLNLRQGPCCQSSVRLPQADVTGYFVPKQDAGALDRSPDAPVNQEQNSRDISHEVPQQQRIRHSGCHLQLPKAPAQQTLQLPQLQKGHLLWQQQQLLQQQREVLQQQKERLMQQQACWKQHRQRTLLQSRCPPEQTGKISEQLKNSRQLPGHNKESSTPSHLQTGDIFPPPSSFVDSEASLLRTSEALANEHTGAHGEVQQSQREPLETPMTECMEHKPNHKRPAGVQNASPRLKWEVSESAEAPSGSSGGPEFAVAENKKLQFTAVGGSLEQRLQLRCEVIGDPVCMFAKSALFRGTPTTEHDPVDAGSDMHTDSTAEMSDSLSREQRTDSLDSQISAELQGAGDSVAANGQRLTPDGSAPTVLQDGNKRDAGNNESDEAQATTEHKTTSLQLRKKLIWNPRLRCLPQDRFKIGPHDLIPVGPLIAAMSTTGCRGWKDKPCMTADDCAEDSSYIEAYLPIKSLAEFESFEKGQDAHDMLDVRRDVVGCGTYGIVRRLRHRKGGFTVAVKSIEKESVVQAGMVNQVEFELYVQRDLLRHQNVLRCFSCVEDAEYLHIVLGYCEQGDLYRRIREQPHRRFTELEAFCFFAQLVNGLHCVHANGIIHRDLKLENLLLTKRNVLKIADFGWCGSIVGRNRSFSFCGTLDYLAPEMVKGQGHDWRVDLWSLGVLLYELLDGRPPFQSTRHFELVQRIVTVDIRIPSHMKEDAADLIKGLLKYNPNDRLSLVGVAQHPWVLRMWKELQLHLLRKDPTLDLEELVSVSSATDCDVEAELSPRSVPPGNCAQTGPQQVVEPGGSLKKSAVSKGSVAAAKSSVSRFATRLSAVSNRQCLAAERASNFRLLGNRRCNGKLDIDAVSTEGCRQRLNSSPSTETIAKKGSSTLRNAHTGPCPLPRRRTLPKATPLPTQARTIRCANKVSGSERTHATEGAEASEAHLISRRNASKGRPTPTAQKNRCRKALLVDQSFGMPTATWTTETLIPSVSQQENSPTPYTLAGVPASRHACRQQQYQDSVERARPASNHSAKQLGHAPFHRQAESCSSGNVQERDVGDIQSHGPCPRQGVDFQDTLSSDEPVNCSTGVPADADPHAAYDATSLPSVKKLRSVSASPNGCGRAGAILRLRSTPNKHQLEHDTAKALGVPYCCLRIRSGAPYGLPSQQLVASHPNAENVVDSHPVGSKQRTVSKLAKSYECPSLKNSGLDAQHSSQASSMKCHSQEISKGQVPGQNSSYNASQQVAALRDNPKPFQQNTGNDHSSVQWWRKISECPTPAHQGTTPAGPGRSGSYIPFQVLPKQRLANCVGGIPAMQHLHPPLPTAKMPENTLLHSTILASGQGLTGSEQPKDSLETAIRLPNEKHMMGSAQVGRLPVIISMPQPESMKFVSSPSSLFR</sequence>
<dbReference type="RefSeq" id="XP_013335324.1">
    <property type="nucleotide sequence ID" value="XM_013479870.1"/>
</dbReference>
<comment type="subunit">
    <text evidence="1">Monomer.</text>
</comment>
<feature type="region of interest" description="Disordered" evidence="11">
    <location>
        <begin position="1403"/>
        <end position="1498"/>
    </location>
</feature>
<reference evidence="13" key="2">
    <citation type="submission" date="2013-10" db="EMBL/GenBank/DDBJ databases">
        <authorList>
            <person name="Aslett M."/>
        </authorList>
    </citation>
    <scope>NUCLEOTIDE SEQUENCE [LARGE SCALE GENOMIC DNA]</scope>
    <source>
        <strain evidence="13">Weybridge</strain>
    </source>
</reference>
<feature type="binding site" evidence="8">
    <location>
        <begin position="1035"/>
        <end position="1036"/>
    </location>
    <ligand>
        <name>ATP</name>
        <dbReference type="ChEBI" id="CHEBI:30616"/>
    </ligand>
</feature>
<feature type="active site" description="Proton acceptor" evidence="7">
    <location>
        <position position="1031"/>
    </location>
</feature>
<keyword evidence="2" id="KW-0723">Serine/threonine-protein kinase</keyword>
<keyword evidence="4 8" id="KW-0547">Nucleotide-binding</keyword>
<evidence type="ECO:0000256" key="5">
    <source>
        <dbReference type="ARBA" id="ARBA00022777"/>
    </source>
</evidence>
<feature type="compositionally biased region" description="Polar residues" evidence="11">
    <location>
        <begin position="19"/>
        <end position="28"/>
    </location>
</feature>
<protein>
    <submittedName>
        <fullName evidence="13">Aurora kinase, putative</fullName>
    </submittedName>
</protein>
<accession>U6M3U1</accession>
<dbReference type="InterPro" id="IPR030616">
    <property type="entry name" value="Aur-like"/>
</dbReference>
<gene>
    <name evidence="13" type="ORF">EMWEY_00017170</name>
</gene>
<dbReference type="PROSITE" id="PS50011">
    <property type="entry name" value="PROTEIN_KINASE_DOM"/>
    <property type="match status" value="1"/>
</dbReference>
<feature type="region of interest" description="Disordered" evidence="11">
    <location>
        <begin position="65"/>
        <end position="111"/>
    </location>
</feature>
<proteinExistence type="predicted"/>
<feature type="region of interest" description="Disordered" evidence="11">
    <location>
        <begin position="454"/>
        <end position="480"/>
    </location>
</feature>
<evidence type="ECO:0000256" key="3">
    <source>
        <dbReference type="ARBA" id="ARBA00022679"/>
    </source>
</evidence>
<feature type="compositionally biased region" description="Polar residues" evidence="11">
    <location>
        <begin position="402"/>
        <end position="418"/>
    </location>
</feature>
<feature type="region of interest" description="Disordered" evidence="11">
    <location>
        <begin position="1288"/>
        <end position="1380"/>
    </location>
</feature>
<dbReference type="Gene3D" id="1.10.510.10">
    <property type="entry name" value="Transferase(Phosphotransferase) domain 1"/>
    <property type="match status" value="1"/>
</dbReference>
<feature type="region of interest" description="Disordered" evidence="11">
    <location>
        <begin position="552"/>
        <end position="599"/>
    </location>
</feature>
<reference evidence="13" key="1">
    <citation type="submission" date="2013-10" db="EMBL/GenBank/DDBJ databases">
        <title>Genomic analysis of the causative agents of coccidiosis in chickens.</title>
        <authorList>
            <person name="Reid A.J."/>
            <person name="Blake D."/>
            <person name="Billington K."/>
            <person name="Browne H."/>
            <person name="Dunn M."/>
            <person name="Hung S."/>
            <person name="Kawahara F."/>
            <person name="Miranda-Saavedra D."/>
            <person name="Mourier T."/>
            <person name="Nagra H."/>
            <person name="Otto T.D."/>
            <person name="Rawlings N."/>
            <person name="Sanchez A."/>
            <person name="Sanders M."/>
            <person name="Subramaniam C."/>
            <person name="Tay Y."/>
            <person name="Dear P."/>
            <person name="Doerig C."/>
            <person name="Gruber A."/>
            <person name="Parkinson J."/>
            <person name="Shirley M."/>
            <person name="Wan K.L."/>
            <person name="Berriman M."/>
            <person name="Tomley F."/>
            <person name="Pain A."/>
        </authorList>
    </citation>
    <scope>NUCLEOTIDE SEQUENCE [LARGE SCALE GENOMIC DNA]</scope>
    <source>
        <strain evidence="13">Weybridge</strain>
    </source>
</reference>
<dbReference type="PROSITE" id="PS00107">
    <property type="entry name" value="PROTEIN_KINASE_ATP"/>
    <property type="match status" value="1"/>
</dbReference>
<dbReference type="InterPro" id="IPR000719">
    <property type="entry name" value="Prot_kinase_dom"/>
</dbReference>
<evidence type="ECO:0000256" key="6">
    <source>
        <dbReference type="ARBA" id="ARBA00022840"/>
    </source>
</evidence>
<feature type="region of interest" description="Disordered" evidence="11">
    <location>
        <begin position="721"/>
        <end position="758"/>
    </location>
</feature>
<feature type="binding site" evidence="8">
    <location>
        <position position="1049"/>
    </location>
    <ligand>
        <name>ATP</name>
        <dbReference type="ChEBI" id="CHEBI:30616"/>
    </ligand>
</feature>
<keyword evidence="3" id="KW-0808">Transferase</keyword>
<feature type="region of interest" description="Disordered" evidence="11">
    <location>
        <begin position="1620"/>
        <end position="1660"/>
    </location>
</feature>
<feature type="compositionally biased region" description="Polar residues" evidence="11">
    <location>
        <begin position="156"/>
        <end position="174"/>
    </location>
</feature>
<evidence type="ECO:0000256" key="7">
    <source>
        <dbReference type="PIRSR" id="PIRSR630616-1"/>
    </source>
</evidence>
<dbReference type="GO" id="GO:0004674">
    <property type="term" value="F:protein serine/threonine kinase activity"/>
    <property type="evidence" value="ECO:0007669"/>
    <property type="project" value="UniProtKB-KW"/>
</dbReference>
<dbReference type="GO" id="GO:0005524">
    <property type="term" value="F:ATP binding"/>
    <property type="evidence" value="ECO:0007669"/>
    <property type="project" value="UniProtKB-UniRule"/>
</dbReference>
<dbReference type="OMA" id="ELEAFCF"/>
<evidence type="ECO:0000313" key="14">
    <source>
        <dbReference type="Proteomes" id="UP000030763"/>
    </source>
</evidence>
<dbReference type="InterPro" id="IPR011009">
    <property type="entry name" value="Kinase-like_dom_sf"/>
</dbReference>
<feature type="region of interest" description="Disordered" evidence="11">
    <location>
        <begin position="1"/>
        <end position="28"/>
    </location>
</feature>
<feature type="compositionally biased region" description="Low complexity" evidence="11">
    <location>
        <begin position="94"/>
        <end position="111"/>
    </location>
</feature>
<dbReference type="InterPro" id="IPR008271">
    <property type="entry name" value="Ser/Thr_kinase_AS"/>
</dbReference>
<feature type="region of interest" description="Disordered" evidence="11">
    <location>
        <begin position="287"/>
        <end position="313"/>
    </location>
</feature>
<feature type="binding site" evidence="8 10">
    <location>
        <position position="934"/>
    </location>
    <ligand>
        <name>ATP</name>
        <dbReference type="ChEBI" id="CHEBI:30616"/>
    </ligand>
</feature>
<dbReference type="OrthoDB" id="345735at2759"/>
<dbReference type="Pfam" id="PF00069">
    <property type="entry name" value="Pkinase"/>
    <property type="match status" value="1"/>
</dbReference>
<feature type="domain" description="Protein kinase" evidence="12">
    <location>
        <begin position="905"/>
        <end position="1159"/>
    </location>
</feature>
<feature type="compositionally biased region" description="Polar residues" evidence="11">
    <location>
        <begin position="561"/>
        <end position="572"/>
    </location>
</feature>
<keyword evidence="5 13" id="KW-0418">Kinase</keyword>
<feature type="region of interest" description="Disordered" evidence="11">
    <location>
        <begin position="365"/>
        <end position="433"/>
    </location>
</feature>
<evidence type="ECO:0000259" key="12">
    <source>
        <dbReference type="PROSITE" id="PS50011"/>
    </source>
</evidence>
<keyword evidence="6 8" id="KW-0067">ATP-binding</keyword>
<feature type="region of interest" description="Disordered" evidence="11">
    <location>
        <begin position="771"/>
        <end position="813"/>
    </location>
</feature>
<evidence type="ECO:0000256" key="10">
    <source>
        <dbReference type="PROSITE-ProRule" id="PRU10141"/>
    </source>
</evidence>
<feature type="compositionally biased region" description="Polar residues" evidence="11">
    <location>
        <begin position="1627"/>
        <end position="1660"/>
    </location>
</feature>
<evidence type="ECO:0000256" key="8">
    <source>
        <dbReference type="PIRSR" id="PIRSR630616-2"/>
    </source>
</evidence>
<dbReference type="PANTHER" id="PTHR24350">
    <property type="entry name" value="SERINE/THREONINE-PROTEIN KINASE IAL-RELATED"/>
    <property type="match status" value="1"/>
</dbReference>
<dbReference type="EMBL" id="HG719776">
    <property type="protein sequence ID" value="CDJ58676.1"/>
    <property type="molecule type" value="Genomic_DNA"/>
</dbReference>
<evidence type="ECO:0000256" key="9">
    <source>
        <dbReference type="PIRSR" id="PIRSR630616-3"/>
    </source>
</evidence>
<dbReference type="FunFam" id="1.10.510.10:FF:000571">
    <property type="entry name" value="Maternal embryonic leucine zipper kinase"/>
    <property type="match status" value="1"/>
</dbReference>
<keyword evidence="14" id="KW-1185">Reference proteome</keyword>
<evidence type="ECO:0000256" key="2">
    <source>
        <dbReference type="ARBA" id="ARBA00022527"/>
    </source>
</evidence>